<dbReference type="InterPro" id="IPR041304">
    <property type="entry name" value="AbiTii"/>
</dbReference>
<organism evidence="2 3">
    <name type="scientific">Marinobacter confluentis</name>
    <dbReference type="NCBI Taxonomy" id="1697557"/>
    <lineage>
        <taxon>Bacteria</taxon>
        <taxon>Pseudomonadati</taxon>
        <taxon>Pseudomonadota</taxon>
        <taxon>Gammaproteobacteria</taxon>
        <taxon>Pseudomonadales</taxon>
        <taxon>Marinobacteraceae</taxon>
        <taxon>Marinobacter</taxon>
    </lineage>
</organism>
<dbReference type="Pfam" id="PF18864">
    <property type="entry name" value="AbiTii"/>
    <property type="match status" value="1"/>
</dbReference>
<reference evidence="2 3" key="1">
    <citation type="submission" date="2019-04" db="EMBL/GenBank/DDBJ databases">
        <authorList>
            <person name="Park S."/>
            <person name="Yoon J.-H."/>
        </authorList>
    </citation>
    <scope>NUCLEOTIDE SEQUENCE [LARGE SCALE GENOMIC DNA]</scope>
    <source>
        <strain evidence="2 3">HJM-18</strain>
    </source>
</reference>
<accession>A0A4Z1C9S4</accession>
<dbReference type="EMBL" id="SRPF01000002">
    <property type="protein sequence ID" value="TGN40176.1"/>
    <property type="molecule type" value="Genomic_DNA"/>
</dbReference>
<dbReference type="OrthoDB" id="6360084at2"/>
<evidence type="ECO:0000313" key="2">
    <source>
        <dbReference type="EMBL" id="TGN40176.1"/>
    </source>
</evidence>
<sequence>MSAAVEHLEERLEDAGELLEDIMPSAITLAMMLRQRTMAAWMRTEFDGYANVDDLPPYRRDVMGYIVARSPQYGWIPAPVDDKQKQKFGRRDMLEGVKSLEKTCLKCKKGTGNRIVFDKEEMALLQSNINLTAELAITISRENYNRLLRVIRTSLYLWCQELKAAGIGGDHNSYSATERAGAAHLDNPELFWRPAMENTTDQRIPDVREVGFFDRFFGRAS</sequence>
<dbReference type="AlphaFoldDB" id="A0A4Z1C9S4"/>
<dbReference type="Proteomes" id="UP000298325">
    <property type="component" value="Unassembled WGS sequence"/>
</dbReference>
<proteinExistence type="predicted"/>
<protein>
    <recommendedName>
        <fullName evidence="1">AbiTii domain-containing protein</fullName>
    </recommendedName>
</protein>
<dbReference type="RefSeq" id="WP_135802837.1">
    <property type="nucleotide sequence ID" value="NZ_SRPF01000002.1"/>
</dbReference>
<comment type="caution">
    <text evidence="2">The sequence shown here is derived from an EMBL/GenBank/DDBJ whole genome shotgun (WGS) entry which is preliminary data.</text>
</comment>
<name>A0A4Z1C9S4_9GAMM</name>
<evidence type="ECO:0000313" key="3">
    <source>
        <dbReference type="Proteomes" id="UP000298325"/>
    </source>
</evidence>
<keyword evidence="3" id="KW-1185">Reference proteome</keyword>
<evidence type="ECO:0000259" key="1">
    <source>
        <dbReference type="Pfam" id="PF18864"/>
    </source>
</evidence>
<feature type="domain" description="AbiTii" evidence="1">
    <location>
        <begin position="5"/>
        <end position="183"/>
    </location>
</feature>
<gene>
    <name evidence="2" type="ORF">E5Q11_07780</name>
</gene>